<evidence type="ECO:0000256" key="14">
    <source>
        <dbReference type="ARBA" id="ARBA00044985"/>
    </source>
</evidence>
<evidence type="ECO:0000256" key="2">
    <source>
        <dbReference type="ARBA" id="ARBA00044878"/>
    </source>
</evidence>
<feature type="transmembrane region" description="Helical" evidence="18">
    <location>
        <begin position="89"/>
        <end position="106"/>
    </location>
</feature>
<keyword evidence="18" id="KW-1133">Transmembrane helix</keyword>
<dbReference type="Gene3D" id="1.20.1250.20">
    <property type="entry name" value="MFS general substrate transporter like domains"/>
    <property type="match status" value="2"/>
</dbReference>
<comment type="catalytic activity">
    <reaction evidence="10">
        <text>L-arginyl-glycine(out) = L-arginyl-glycine(in)</text>
        <dbReference type="Rhea" id="RHEA:79391"/>
        <dbReference type="ChEBI" id="CHEBI:229955"/>
    </reaction>
</comment>
<evidence type="ECO:0000256" key="11">
    <source>
        <dbReference type="ARBA" id="ARBA00044912"/>
    </source>
</evidence>
<comment type="catalytic activity">
    <reaction evidence="11">
        <text>L-histidyl-L-alpha-amino acid(out) = L-histidyl-L-alpha-amino acid(in)</text>
        <dbReference type="Rhea" id="RHEA:79379"/>
        <dbReference type="ChEBI" id="CHEBI:229964"/>
    </reaction>
</comment>
<dbReference type="EMBL" id="MTYJ01000002">
    <property type="protein sequence ID" value="OQV25650.1"/>
    <property type="molecule type" value="Genomic_DNA"/>
</dbReference>
<evidence type="ECO:0000256" key="19">
    <source>
        <dbReference type="SAM" id="SignalP"/>
    </source>
</evidence>
<comment type="catalytic activity">
    <reaction evidence="12">
        <text>L-alanyl-L-lysine(out) = L-alanyl-L-lysine(in)</text>
        <dbReference type="Rhea" id="RHEA:79415"/>
        <dbReference type="ChEBI" id="CHEBI:192470"/>
    </reaction>
</comment>
<dbReference type="GO" id="GO:0022857">
    <property type="term" value="F:transmembrane transporter activity"/>
    <property type="evidence" value="ECO:0007669"/>
    <property type="project" value="InterPro"/>
</dbReference>
<comment type="catalytic activity">
    <reaction evidence="5">
        <text>L-lysyl-L-alpha-amino acid(out) = L-lysyl-L-alpha-amino acid(in)</text>
        <dbReference type="Rhea" id="RHEA:79387"/>
        <dbReference type="ChEBI" id="CHEBI:229965"/>
    </reaction>
</comment>
<comment type="catalytic activity">
    <reaction evidence="6">
        <text>L-alpha-aminoacyl-L-lysine(out) = L-alpha-aminoacyl-L-lysine(in)</text>
        <dbReference type="Rhea" id="RHEA:79383"/>
        <dbReference type="ChEBI" id="CHEBI:229966"/>
    </reaction>
</comment>
<feature type="transmembrane region" description="Helical" evidence="18">
    <location>
        <begin position="326"/>
        <end position="345"/>
    </location>
</feature>
<evidence type="ECO:0000256" key="5">
    <source>
        <dbReference type="ARBA" id="ARBA00044891"/>
    </source>
</evidence>
<feature type="transmembrane region" description="Helical" evidence="18">
    <location>
        <begin position="236"/>
        <end position="255"/>
    </location>
</feature>
<feature type="transmembrane region" description="Helical" evidence="18">
    <location>
        <begin position="146"/>
        <end position="168"/>
    </location>
</feature>
<protein>
    <recommendedName>
        <fullName evidence="14">Lysosomal dipeptide transporter MFSD1</fullName>
    </recommendedName>
    <alternativeName>
        <fullName evidence="15">Major facilitator superfamily domain-containing protein 1</fullName>
    </alternativeName>
</protein>
<feature type="transmembrane region" description="Helical" evidence="18">
    <location>
        <begin position="357"/>
        <end position="376"/>
    </location>
</feature>
<dbReference type="PANTHER" id="PTHR23512">
    <property type="entry name" value="MAJOR FACILITATOR SUPERFAMILY DOMAIN-CONTAINING PROTEIN 1"/>
    <property type="match status" value="1"/>
</dbReference>
<evidence type="ECO:0000256" key="17">
    <source>
        <dbReference type="ARBA" id="ARBA00046376"/>
    </source>
</evidence>
<dbReference type="InterPro" id="IPR036259">
    <property type="entry name" value="MFS_trans_sf"/>
</dbReference>
<name>A0A1W0XDV6_HYPEX</name>
<feature type="transmembrane region" description="Helical" evidence="18">
    <location>
        <begin position="396"/>
        <end position="417"/>
    </location>
</feature>
<evidence type="ECO:0000256" key="4">
    <source>
        <dbReference type="ARBA" id="ARBA00044884"/>
    </source>
</evidence>
<comment type="function">
    <text evidence="16">Lysosomal dipeptide uniporter that selectively exports lysine, arginine or histidine-containing dipeptides with a net positive charge from the lysosome lumen into the cytosol. Could play a role in a specific type of protein O-glycosylation indirectly regulating macrophages migration and tissue invasion. Also essential for liver homeostasis.</text>
</comment>
<evidence type="ECO:0000256" key="16">
    <source>
        <dbReference type="ARBA" id="ARBA00045709"/>
    </source>
</evidence>
<comment type="catalytic activity">
    <reaction evidence="13">
        <text>L-lysyl-glycine(out) = L-lysyl-glycine(in)</text>
        <dbReference type="Rhea" id="RHEA:79407"/>
        <dbReference type="ChEBI" id="CHEBI:191202"/>
    </reaction>
</comment>
<evidence type="ECO:0000313" key="20">
    <source>
        <dbReference type="EMBL" id="OQV25650.1"/>
    </source>
</evidence>
<feature type="chain" id="PRO_5013366006" description="Lysosomal dipeptide transporter MFSD1" evidence="19">
    <location>
        <begin position="22"/>
        <end position="458"/>
    </location>
</feature>
<sequence length="458" mass="49776">MYRWVFLFWSSLSFFVSQIFIDQTAPLVGRLTGKAEACRNGDDPDCLDLTATEFNSFYVVQYWVGGVAALSSGFFLARYGVWTTSCTSGSLSFLGMLMFTLGPYLAASSSSYALMLVGRLIFALGIFTQVVLSHQIKSHWFLGKELALAFALYNVSSRLGSVCALTAMGAIVQQMGLQRTLWITLAMGVLAPVGAVLAGWTYKRHASASIDAAVYVDTNGIGHFGLRKVAQLGREFWTLSAMVFFFYGPLFTLIADYPKYLAERYQYDEASAGEITGVVSDIAFFAPLLGLLIDKIGWRDVLNSMATALFFTGLLLPATVRNLQPVAIPVLLGLSYAVLLVGLWCSIPLVTAPADTGVAFGVSLGLQALSSGILLLVTGVLLDQTALDIAKRWENFFIFLASIGGMAFLLSGLSLYYDRQNPLRPLRMKHAISFITADANSAVNESSLLLGLQEKDVQ</sequence>
<evidence type="ECO:0000256" key="9">
    <source>
        <dbReference type="ARBA" id="ARBA00044900"/>
    </source>
</evidence>
<accession>A0A1W0XDV6</accession>
<comment type="catalytic activity">
    <reaction evidence="4">
        <text>L-alpha-aminoacyl-L-histidine(out) = L-alpha-aminoacyl-L-histidine(in)</text>
        <dbReference type="Rhea" id="RHEA:79375"/>
        <dbReference type="ChEBI" id="CHEBI:229967"/>
    </reaction>
</comment>
<evidence type="ECO:0000256" key="1">
    <source>
        <dbReference type="ARBA" id="ARBA00044876"/>
    </source>
</evidence>
<dbReference type="Proteomes" id="UP000192578">
    <property type="component" value="Unassembled WGS sequence"/>
</dbReference>
<evidence type="ECO:0000313" key="21">
    <source>
        <dbReference type="Proteomes" id="UP000192578"/>
    </source>
</evidence>
<gene>
    <name evidence="20" type="ORF">BV898_00585</name>
</gene>
<comment type="catalytic activity">
    <reaction evidence="2">
        <text>L-histidyl-glycine(out) = L-histidyl-glycine(in)</text>
        <dbReference type="Rhea" id="RHEA:79395"/>
        <dbReference type="ChEBI" id="CHEBI:229957"/>
    </reaction>
</comment>
<feature type="transmembrane region" description="Helical" evidence="18">
    <location>
        <begin position="112"/>
        <end position="134"/>
    </location>
</feature>
<evidence type="ECO:0000256" key="10">
    <source>
        <dbReference type="ARBA" id="ARBA00044903"/>
    </source>
</evidence>
<feature type="transmembrane region" description="Helical" evidence="18">
    <location>
        <begin position="57"/>
        <end position="77"/>
    </location>
</feature>
<feature type="signal peptide" evidence="19">
    <location>
        <begin position="1"/>
        <end position="21"/>
    </location>
</feature>
<evidence type="ECO:0000256" key="7">
    <source>
        <dbReference type="ARBA" id="ARBA00044898"/>
    </source>
</evidence>
<evidence type="ECO:0000256" key="13">
    <source>
        <dbReference type="ARBA" id="ARBA00044924"/>
    </source>
</evidence>
<evidence type="ECO:0000256" key="3">
    <source>
        <dbReference type="ARBA" id="ARBA00044881"/>
    </source>
</evidence>
<feature type="transmembrane region" description="Helical" evidence="18">
    <location>
        <begin position="301"/>
        <end position="320"/>
    </location>
</feature>
<evidence type="ECO:0000256" key="8">
    <source>
        <dbReference type="ARBA" id="ARBA00044899"/>
    </source>
</evidence>
<comment type="catalytic activity">
    <reaction evidence="9">
        <text>L-lysyl-L-lysine(out) = L-lysyl-L-lysine(in)</text>
        <dbReference type="Rhea" id="RHEA:79403"/>
        <dbReference type="ChEBI" id="CHEBI:229956"/>
    </reaction>
</comment>
<comment type="subunit">
    <text evidence="17">Homodimer. Interacts with lysosomal protein GLMP (via lumenal domain); the interaction starts while both proteins are still in the endoplasmic reticulum and is required for stabilization of MFSD1 in lysosomes but has no direct effect on its targeting to lysosomes or transporter activity.</text>
</comment>
<evidence type="ECO:0000256" key="18">
    <source>
        <dbReference type="SAM" id="Phobius"/>
    </source>
</evidence>
<evidence type="ECO:0000256" key="12">
    <source>
        <dbReference type="ARBA" id="ARBA00044919"/>
    </source>
</evidence>
<keyword evidence="18" id="KW-0812">Transmembrane</keyword>
<evidence type="ECO:0000256" key="6">
    <source>
        <dbReference type="ARBA" id="ARBA00044893"/>
    </source>
</evidence>
<comment type="catalytic activity">
    <reaction evidence="8">
        <text>L-arginyl-L-alpha-amino acid(out) = L-arginyl-L-alpha-amino acid(in)</text>
        <dbReference type="Rhea" id="RHEA:79371"/>
        <dbReference type="ChEBI" id="CHEBI:84315"/>
    </reaction>
</comment>
<feature type="transmembrane region" description="Helical" evidence="18">
    <location>
        <begin position="180"/>
        <end position="200"/>
    </location>
</feature>
<dbReference type="InterPro" id="IPR052187">
    <property type="entry name" value="MFSD1"/>
</dbReference>
<dbReference type="Pfam" id="PF07690">
    <property type="entry name" value="MFS_1"/>
    <property type="match status" value="1"/>
</dbReference>
<keyword evidence="21" id="KW-1185">Reference proteome</keyword>
<comment type="catalytic activity">
    <reaction evidence="1">
        <text>L-lysyl-L-alanine(out) = L-lysyl-L-alanine(in)</text>
        <dbReference type="Rhea" id="RHEA:79399"/>
        <dbReference type="ChEBI" id="CHEBI:229954"/>
    </reaction>
</comment>
<reference evidence="21" key="1">
    <citation type="submission" date="2017-01" db="EMBL/GenBank/DDBJ databases">
        <title>Comparative genomics of anhydrobiosis in the tardigrade Hypsibius dujardini.</title>
        <authorList>
            <person name="Yoshida Y."/>
            <person name="Koutsovoulos G."/>
            <person name="Laetsch D."/>
            <person name="Stevens L."/>
            <person name="Kumar S."/>
            <person name="Horikawa D."/>
            <person name="Ishino K."/>
            <person name="Komine S."/>
            <person name="Tomita M."/>
            <person name="Blaxter M."/>
            <person name="Arakawa K."/>
        </authorList>
    </citation>
    <scope>NUCLEOTIDE SEQUENCE [LARGE SCALE GENOMIC DNA]</scope>
    <source>
        <strain evidence="21">Z151</strain>
    </source>
</reference>
<dbReference type="InterPro" id="IPR011701">
    <property type="entry name" value="MFS"/>
</dbReference>
<comment type="catalytic activity">
    <reaction evidence="3">
        <text>L-alpha-aminoacyl-L-arginine(out) = L-alpha-aminoacyl-L-arginine(in)</text>
        <dbReference type="Rhea" id="RHEA:79367"/>
        <dbReference type="ChEBI" id="CHEBI:229968"/>
    </reaction>
</comment>
<evidence type="ECO:0000256" key="15">
    <source>
        <dbReference type="ARBA" id="ARBA00045018"/>
    </source>
</evidence>
<feature type="transmembrane region" description="Helical" evidence="18">
    <location>
        <begin position="275"/>
        <end position="294"/>
    </location>
</feature>
<dbReference type="PANTHER" id="PTHR23512:SF12">
    <property type="entry name" value="TRANSPORTER, PUTATIVE (AFU_ORTHOLOGUE AFUA_4G00260)-RELATED"/>
    <property type="match status" value="1"/>
</dbReference>
<comment type="caution">
    <text evidence="20">The sequence shown here is derived from an EMBL/GenBank/DDBJ whole genome shotgun (WGS) entry which is preliminary data.</text>
</comment>
<dbReference type="SUPFAM" id="SSF103473">
    <property type="entry name" value="MFS general substrate transporter"/>
    <property type="match status" value="1"/>
</dbReference>
<organism evidence="20 21">
    <name type="scientific">Hypsibius exemplaris</name>
    <name type="common">Freshwater tardigrade</name>
    <dbReference type="NCBI Taxonomy" id="2072580"/>
    <lineage>
        <taxon>Eukaryota</taxon>
        <taxon>Metazoa</taxon>
        <taxon>Ecdysozoa</taxon>
        <taxon>Tardigrada</taxon>
        <taxon>Eutardigrada</taxon>
        <taxon>Parachela</taxon>
        <taxon>Hypsibioidea</taxon>
        <taxon>Hypsibiidae</taxon>
        <taxon>Hypsibius</taxon>
    </lineage>
</organism>
<comment type="catalytic activity">
    <reaction evidence="7">
        <text>L-aspartyl-L-lysine(out) = L-aspartyl-L-lysine(in)</text>
        <dbReference type="Rhea" id="RHEA:79411"/>
        <dbReference type="ChEBI" id="CHEBI:229953"/>
    </reaction>
</comment>
<keyword evidence="19" id="KW-0732">Signal</keyword>
<dbReference type="OrthoDB" id="424834at2759"/>
<proteinExistence type="predicted"/>
<dbReference type="AlphaFoldDB" id="A0A1W0XDV6"/>
<keyword evidence="18" id="KW-0472">Membrane</keyword>